<feature type="domain" description="Major facilitator superfamily (MFS) profile" evidence="8">
    <location>
        <begin position="25"/>
        <end position="470"/>
    </location>
</feature>
<dbReference type="PROSITE" id="PS50850">
    <property type="entry name" value="MFS"/>
    <property type="match status" value="1"/>
</dbReference>
<comment type="subcellular location">
    <subcellularLocation>
        <location evidence="1">Membrane</location>
        <topology evidence="1">Multi-pass membrane protein</topology>
    </subcellularLocation>
</comment>
<organism evidence="9">
    <name type="scientific">Bactrocera dorsalis</name>
    <name type="common">Oriental fruit fly</name>
    <name type="synonym">Dacus dorsalis</name>
    <dbReference type="NCBI Taxonomy" id="27457"/>
    <lineage>
        <taxon>Eukaryota</taxon>
        <taxon>Metazoa</taxon>
        <taxon>Ecdysozoa</taxon>
        <taxon>Arthropoda</taxon>
        <taxon>Hexapoda</taxon>
        <taxon>Insecta</taxon>
        <taxon>Pterygota</taxon>
        <taxon>Neoptera</taxon>
        <taxon>Endopterygota</taxon>
        <taxon>Diptera</taxon>
        <taxon>Brachycera</taxon>
        <taxon>Muscomorpha</taxon>
        <taxon>Tephritoidea</taxon>
        <taxon>Tephritidae</taxon>
        <taxon>Bactrocera</taxon>
        <taxon>Bactrocera</taxon>
    </lineage>
</organism>
<feature type="transmembrane region" description="Helical" evidence="7">
    <location>
        <begin position="319"/>
        <end position="338"/>
    </location>
</feature>
<dbReference type="OrthoDB" id="4540492at2759"/>
<dbReference type="Gene3D" id="1.20.1250.20">
    <property type="entry name" value="MFS general substrate transporter like domains"/>
    <property type="match status" value="1"/>
</dbReference>
<keyword evidence="5" id="KW-0325">Glycoprotein</keyword>
<dbReference type="CTD" id="44269"/>
<evidence type="ECO:0000256" key="4">
    <source>
        <dbReference type="ARBA" id="ARBA00023136"/>
    </source>
</evidence>
<keyword evidence="9" id="KW-0762">Sugar transport</keyword>
<dbReference type="InterPro" id="IPR045263">
    <property type="entry name" value="GLUT"/>
</dbReference>
<dbReference type="KEGG" id="bdr:105230584"/>
<dbReference type="SUPFAM" id="SSF103473">
    <property type="entry name" value="MFS general substrate transporter"/>
    <property type="match status" value="1"/>
</dbReference>
<evidence type="ECO:0000256" key="2">
    <source>
        <dbReference type="ARBA" id="ARBA00022692"/>
    </source>
</evidence>
<dbReference type="AlphaFoldDB" id="A0A034WFK9"/>
<evidence type="ECO:0000256" key="6">
    <source>
        <dbReference type="RuleBase" id="RU003346"/>
    </source>
</evidence>
<dbReference type="GO" id="GO:0015149">
    <property type="term" value="F:hexose transmembrane transporter activity"/>
    <property type="evidence" value="ECO:0007669"/>
    <property type="project" value="TreeGrafter"/>
</dbReference>
<sequence>MDSKLEKNEDDMQRKGWTPLLALVCFATTLGTAIPVGYCLGVMNTPAEYIKSWCLDAFAIRYNEQLSSAQVDLLWSAIVSIFLIGGIFGSFIAGGFCNRFGRKGSLLVSAFLLTLSGILLHFCRMTNSVEMLLIGRFTIGVAAAITYTVHPIYLLEISPTHLRGSAAVFTSIGVTGGIFVGQIFSLQQVFGTEDLWEFALSFYTVFVVVSFLPVYWYPESPRWLYLMRQDEPAARKELQRLRGKNSDECVNTEIADMKELVAYASNEKIGFLAVVKNPEYLLPLVICCSFPLCQQLSGINAIFFYSVRIFMKGGFSLEIATWMNFGAGFLNLVFASVSPIMVQKFGRRPLMMFSASGCGISLFGMAFALNYIDRVSWLPILCIAFIASFIFSFNVGLAPVPYFVGAELFEVESRSVAMSMGNFFSWSGNFMIGMFFPMLEAIWGSYAFLPCAAMCLYCFLLTWRYLPETRGKDVADVKPLMAKGFRSKVH</sequence>
<dbReference type="Pfam" id="PF00083">
    <property type="entry name" value="Sugar_tr"/>
    <property type="match status" value="1"/>
</dbReference>
<dbReference type="NCBIfam" id="TIGR00879">
    <property type="entry name" value="SP"/>
    <property type="match status" value="1"/>
</dbReference>
<feature type="transmembrane region" description="Helical" evidence="7">
    <location>
        <begin position="134"/>
        <end position="154"/>
    </location>
</feature>
<evidence type="ECO:0000313" key="9">
    <source>
        <dbReference type="EMBL" id="JAC54346.1"/>
    </source>
</evidence>
<feature type="transmembrane region" description="Helical" evidence="7">
    <location>
        <begin position="20"/>
        <end position="43"/>
    </location>
</feature>
<dbReference type="PANTHER" id="PTHR23503:SF127">
    <property type="entry name" value="FI08437P-RELATED"/>
    <property type="match status" value="1"/>
</dbReference>
<dbReference type="CDD" id="cd17357">
    <property type="entry name" value="MFS_GLUT_Class1_2_like"/>
    <property type="match status" value="1"/>
</dbReference>
<dbReference type="InterPro" id="IPR003663">
    <property type="entry name" value="Sugar/inositol_transpt"/>
</dbReference>
<accession>A0A034WFK9</accession>
<evidence type="ECO:0000256" key="5">
    <source>
        <dbReference type="ARBA" id="ARBA00023180"/>
    </source>
</evidence>
<evidence type="ECO:0000259" key="8">
    <source>
        <dbReference type="PROSITE" id="PS50850"/>
    </source>
</evidence>
<dbReference type="InterPro" id="IPR005828">
    <property type="entry name" value="MFS_sugar_transport-like"/>
</dbReference>
<dbReference type="PANTHER" id="PTHR23503">
    <property type="entry name" value="SOLUTE CARRIER FAMILY 2"/>
    <property type="match status" value="1"/>
</dbReference>
<dbReference type="GO" id="GO:0016020">
    <property type="term" value="C:membrane"/>
    <property type="evidence" value="ECO:0007669"/>
    <property type="project" value="UniProtKB-SubCell"/>
</dbReference>
<keyword evidence="6" id="KW-0813">Transport</keyword>
<keyword evidence="3 7" id="KW-1133">Transmembrane helix</keyword>
<feature type="transmembrane region" description="Helical" evidence="7">
    <location>
        <begin position="350"/>
        <end position="372"/>
    </location>
</feature>
<dbReference type="RefSeq" id="XP_011209739.2">
    <property type="nucleotide sequence ID" value="XM_011211437.4"/>
</dbReference>
<feature type="transmembrane region" description="Helical" evidence="7">
    <location>
        <begin position="198"/>
        <end position="218"/>
    </location>
</feature>
<gene>
    <name evidence="9" type="primary">GTR1</name>
</gene>
<keyword evidence="4 7" id="KW-0472">Membrane</keyword>
<feature type="transmembrane region" description="Helical" evidence="7">
    <location>
        <begin position="378"/>
        <end position="404"/>
    </location>
</feature>
<evidence type="ECO:0000256" key="3">
    <source>
        <dbReference type="ARBA" id="ARBA00022989"/>
    </source>
</evidence>
<feature type="transmembrane region" description="Helical" evidence="7">
    <location>
        <begin position="166"/>
        <end position="186"/>
    </location>
</feature>
<name>A0A034WFK9_BACDO</name>
<comment type="similarity">
    <text evidence="6">Belongs to the major facilitator superfamily. Sugar transporter (TC 2.A.1.1) family.</text>
</comment>
<feature type="transmembrane region" description="Helical" evidence="7">
    <location>
        <begin position="73"/>
        <end position="97"/>
    </location>
</feature>
<evidence type="ECO:0000256" key="7">
    <source>
        <dbReference type="SAM" id="Phobius"/>
    </source>
</evidence>
<dbReference type="InterPro" id="IPR036259">
    <property type="entry name" value="MFS_trans_sf"/>
</dbReference>
<feature type="transmembrane region" description="Helical" evidence="7">
    <location>
        <begin position="104"/>
        <end position="122"/>
    </location>
</feature>
<dbReference type="GeneID" id="105230584"/>
<reference evidence="9" key="1">
    <citation type="journal article" date="2014" name="BMC Genomics">
        <title>Characterizing the developmental transcriptome of the oriental fruit fly, Bactrocera dorsalis (Diptera: Tephritidae) through comparative genomic analysis with Drosophila melanogaster utilizing modENCODE datasets.</title>
        <authorList>
            <person name="Geib S.M."/>
            <person name="Calla B."/>
            <person name="Hall B."/>
            <person name="Hou S."/>
            <person name="Manoukis N.C."/>
        </authorList>
    </citation>
    <scope>NUCLEOTIDE SEQUENCE</scope>
    <source>
        <strain evidence="9">Punador</strain>
    </source>
</reference>
<dbReference type="PRINTS" id="PR00171">
    <property type="entry name" value="SUGRTRNSPORT"/>
</dbReference>
<protein>
    <submittedName>
        <fullName evidence="9">Solute carrier family 2, facilitated glucose transporter member 1</fullName>
    </submittedName>
</protein>
<dbReference type="EMBL" id="GAKP01004606">
    <property type="protein sequence ID" value="JAC54346.1"/>
    <property type="molecule type" value="Transcribed_RNA"/>
</dbReference>
<dbReference type="InterPro" id="IPR020846">
    <property type="entry name" value="MFS_dom"/>
</dbReference>
<proteinExistence type="inferred from homology"/>
<keyword evidence="2 7" id="KW-0812">Transmembrane</keyword>
<feature type="transmembrane region" description="Helical" evidence="7">
    <location>
        <begin position="442"/>
        <end position="463"/>
    </location>
</feature>
<evidence type="ECO:0000256" key="1">
    <source>
        <dbReference type="ARBA" id="ARBA00004141"/>
    </source>
</evidence>